<accession>W8PGN8</accession>
<dbReference type="Proteomes" id="UP000002313">
    <property type="component" value="Chromosome IV"/>
</dbReference>
<dbReference type="Gene3D" id="1.20.58.90">
    <property type="match status" value="1"/>
</dbReference>
<gene>
    <name evidence="2" type="ORF">Eint_041615</name>
</gene>
<feature type="coiled-coil region" evidence="1">
    <location>
        <begin position="6"/>
        <end position="47"/>
    </location>
</feature>
<dbReference type="OrthoDB" id="2192410at2759"/>
<sequence>MVEVKHSVAEEALQRLGKERKAYENELATLKRKLDAMSETTDKYERRLIEDQIKETLKVLEMVDKQVLKFSYSQGEK</sequence>
<proteinExistence type="predicted"/>
<dbReference type="KEGG" id="ein:Eint_041615"/>
<evidence type="ECO:0000313" key="3">
    <source>
        <dbReference type="Proteomes" id="UP000002313"/>
    </source>
</evidence>
<evidence type="ECO:0000313" key="2">
    <source>
        <dbReference type="EMBL" id="AHL30096.1"/>
    </source>
</evidence>
<reference evidence="2 3" key="1">
    <citation type="journal article" date="2010" name="Nat. Commun.">
        <title>The complete sequence of the smallest known nuclear genome from the microsporidian Encephalitozoon intestinalis.</title>
        <authorList>
            <person name="Corradi N."/>
            <person name="Pombert J.-F."/>
            <person name="Farinelli L."/>
            <person name="Didier E.S."/>
            <person name="Keeling P.J."/>
        </authorList>
    </citation>
    <scope>NUCLEOTIDE SEQUENCE [LARGE SCALE GENOMIC DNA]</scope>
    <source>
        <strain evidence="2 3">ATCC 50506</strain>
    </source>
</reference>
<keyword evidence="1" id="KW-0175">Coiled coil</keyword>
<dbReference type="GeneID" id="20314028"/>
<organism evidence="2 3">
    <name type="scientific">Encephalitozoon intestinalis (strain ATCC 50506)</name>
    <name type="common">Microsporidian parasite</name>
    <name type="synonym">Septata intestinalis</name>
    <dbReference type="NCBI Taxonomy" id="876142"/>
    <lineage>
        <taxon>Eukaryota</taxon>
        <taxon>Fungi</taxon>
        <taxon>Fungi incertae sedis</taxon>
        <taxon>Microsporidia</taxon>
        <taxon>Unikaryonidae</taxon>
        <taxon>Encephalitozoon</taxon>
    </lineage>
</organism>
<dbReference type="VEuPathDB" id="MicrosporidiaDB:Eint_041615"/>
<dbReference type="EMBL" id="CP001945">
    <property type="protein sequence ID" value="AHL30096.1"/>
    <property type="molecule type" value="Genomic_DNA"/>
</dbReference>
<dbReference type="AlphaFoldDB" id="W8PGN8"/>
<keyword evidence="3" id="KW-1185">Reference proteome</keyword>
<dbReference type="RefSeq" id="XP_009161841.1">
    <property type="nucleotide sequence ID" value="XM_009163577.1"/>
</dbReference>
<evidence type="ECO:0000256" key="1">
    <source>
        <dbReference type="SAM" id="Coils"/>
    </source>
</evidence>
<protein>
    <submittedName>
        <fullName evidence="2">Uncharacterized protein</fullName>
    </submittedName>
</protein>
<reference evidence="2 3" key="2">
    <citation type="journal article" date="2012" name="Proc. Natl. Acad. Sci. U.S.A.">
        <title>Gain and loss of multiple functionally related, horizontally transferred genes in the reduced genomes of two microsporidian parasites.</title>
        <authorList>
            <person name="Pombert J.-F."/>
            <person name="Selman M."/>
            <person name="Burki F."/>
            <person name="Bardell F.T."/>
            <person name="Farinelli L."/>
            <person name="Solter L.F."/>
            <person name="Whitman D.W."/>
            <person name="Weiss L.M."/>
            <person name="Corradi N."/>
            <person name="Keeling P.J."/>
        </authorList>
    </citation>
    <scope>NUCLEOTIDE SEQUENCE [LARGE SCALE GENOMIC DNA]</scope>
    <source>
        <strain evidence="2 3">ATCC 50506</strain>
    </source>
</reference>
<dbReference type="HOGENOM" id="CLU_198482_0_0_1"/>
<name>W8PGN8_ENCIT</name>